<dbReference type="Proteomes" id="UP001065298">
    <property type="component" value="Chromosome 9"/>
</dbReference>
<dbReference type="EMBL" id="CM046511">
    <property type="protein sequence ID" value="KAI8657632.1"/>
    <property type="molecule type" value="Genomic_DNA"/>
</dbReference>
<reference evidence="1" key="1">
    <citation type="submission" date="2022-06" db="EMBL/GenBank/DDBJ databases">
        <title>Fusarium solani species complex genomes reveal bases of compartmentalisation and animal pathogenesis.</title>
        <authorList>
            <person name="Tsai I.J."/>
        </authorList>
    </citation>
    <scope>NUCLEOTIDE SEQUENCE</scope>
    <source>
        <strain evidence="1">Fu6.1</strain>
    </source>
</reference>
<evidence type="ECO:0000313" key="1">
    <source>
        <dbReference type="EMBL" id="KAI8657632.1"/>
    </source>
</evidence>
<keyword evidence="2" id="KW-1185">Reference proteome</keyword>
<sequence length="1025" mass="114166">MPLPFALVCDLLEKSHELSVAKKSNSSAVAKWFARHRNWINAHDTSVAALLSTLLPDKRTDRVYCIQTATLEKIIGRAFFLGSSRIAELSHYRQPGQGIDLADCVSRILNATPSPGYSKDNLVTVEEIDEILHSLAARVKWSSPSIRTSQASLTQGNRGDLEWLYRRLSSVEAKWFTRLVLKNYQPLVLDPHLIYRLCDPILPCVLKIQDDFSTAINSVQAIRGRLLPNAARKTPREQILSSVKPQLGIKVGRQPWVKGRSIKHCLNMGHGRMSVEDKIDGEFCQIHIDLSKGENCIQIFSKSGKDSTEDREALHGTILESLQIGRPGAKVTKACILEGELVAYDDSLQKILPFHKIRKHVSRRGRFLNTEQDSLPGPQEHLMMVYYDVLLLEDQSLINLRHSERFKILSGLIAYRKGWSELVQHQVIDFGHNLGASSLRKAFALTILARKEGLVLKPDEPYFDFADQRRKFSSCCIKLKKEYIGNFGDVGDFAVVGARYDPAKVMTYRIPGLKWTHFYLGCLDNREAVKQWNAKPEFTIVNVVELNETILREVVSYANPQPVAAEENDQLTLKLAPGVEQGSPLTFVFTKPLVFDLRCFSFDKVGNTGFWSLRFPSVTKVHFDRDFTDTISFEQLQEMAKDATTAGELEDSQENLQWIAKLEGADPRGIAVDAVSQLTVTTMPTPSPRKSTQNTTSSWSPTSPRVTKFPPLQTGPSRVRSGPPLRLPGVPPATPPASSAQAASASSPAEGPARNKRFSPSSMPAPPPKRQKSVTEVVQASTSSNNGSPSQPRKPLTNINGNSHGAISSSSSAHKHRLGKEAPEVIDLTLSPGTPSITKKLPALQTAQCSPPVDGVTTATMPNKPEKQDKELTLPVAKLPDDADTARDTCRFAGTKCHMAGTRILISPGLFDNCKEAKALFDDHGIYGTVMNVGAWLESEKACENHQTPVKTYLLVDSGRHDETKALLKKIEEIRGAISDRTRIWIDVHDWRMLKYVTIKEDDNVTPKYYDGWHDPWRRWYIGIV</sequence>
<evidence type="ECO:0000313" key="2">
    <source>
        <dbReference type="Proteomes" id="UP001065298"/>
    </source>
</evidence>
<protein>
    <submittedName>
        <fullName evidence="1">DNA-LIGASE-A3 domain-containing protein</fullName>
    </submittedName>
</protein>
<organism evidence="1 2">
    <name type="scientific">Fusarium keratoplasticum</name>
    <dbReference type="NCBI Taxonomy" id="1328300"/>
    <lineage>
        <taxon>Eukaryota</taxon>
        <taxon>Fungi</taxon>
        <taxon>Dikarya</taxon>
        <taxon>Ascomycota</taxon>
        <taxon>Pezizomycotina</taxon>
        <taxon>Sordariomycetes</taxon>
        <taxon>Hypocreomycetidae</taxon>
        <taxon>Hypocreales</taxon>
        <taxon>Nectriaceae</taxon>
        <taxon>Fusarium</taxon>
        <taxon>Fusarium solani species complex</taxon>
    </lineage>
</organism>
<gene>
    <name evidence="1" type="ORF">NCS57_01141700</name>
</gene>
<comment type="caution">
    <text evidence="1">The sequence shown here is derived from an EMBL/GenBank/DDBJ whole genome shotgun (WGS) entry which is preliminary data.</text>
</comment>
<accession>A0ACC0QKJ0</accession>
<proteinExistence type="predicted"/>
<name>A0ACC0QKJ0_9HYPO</name>